<keyword evidence="11" id="KW-0548">Nucleotidyltransferase</keyword>
<feature type="domain" description="Polymerase/histidinol phosphatase N-terminal" evidence="10">
    <location>
        <begin position="286"/>
        <end position="353"/>
    </location>
</feature>
<evidence type="ECO:0000259" key="10">
    <source>
        <dbReference type="SMART" id="SM00481"/>
    </source>
</evidence>
<reference evidence="11" key="1">
    <citation type="journal article" date="2021" name="PeerJ">
        <title>Extensive microbial diversity within the chicken gut microbiome revealed by metagenomics and culture.</title>
        <authorList>
            <person name="Gilroy R."/>
            <person name="Ravi A."/>
            <person name="Getino M."/>
            <person name="Pursley I."/>
            <person name="Horton D.L."/>
            <person name="Alikhan N.F."/>
            <person name="Baker D."/>
            <person name="Gharbi K."/>
            <person name="Hall N."/>
            <person name="Watson M."/>
            <person name="Adriaenssens E.M."/>
            <person name="Foster-Nyarko E."/>
            <person name="Jarju S."/>
            <person name="Secka A."/>
            <person name="Antonio M."/>
            <person name="Oren A."/>
            <person name="Chaudhuri R.R."/>
            <person name="La Ragione R."/>
            <person name="Hildebrand F."/>
            <person name="Pallen M.J."/>
        </authorList>
    </citation>
    <scope>NUCLEOTIDE SEQUENCE</scope>
    <source>
        <strain evidence="11">CHK186-1790</strain>
    </source>
</reference>
<comment type="function">
    <text evidence="7">DNA polymerase III is a complex, multichain enzyme responsible for most of the replicative synthesis in bacteria. This DNA polymerase also exhibits 3' to 5' exonuclease activity. The alpha chain is the DNA polymerase.</text>
</comment>
<comment type="caution">
    <text evidence="11">The sequence shown here is derived from an EMBL/GenBank/DDBJ whole genome shotgun (WGS) entry which is preliminary data.</text>
</comment>
<dbReference type="InterPro" id="IPR004805">
    <property type="entry name" value="DnaE2/DnaE/PolC"/>
</dbReference>
<dbReference type="InterPro" id="IPR012337">
    <property type="entry name" value="RNaseH-like_sf"/>
</dbReference>
<evidence type="ECO:0000256" key="7">
    <source>
        <dbReference type="ARBA" id="ARBA00025611"/>
    </source>
</evidence>
<dbReference type="Pfam" id="PF07733">
    <property type="entry name" value="DNA_pol3_alpha"/>
    <property type="match status" value="2"/>
</dbReference>
<evidence type="ECO:0000256" key="3">
    <source>
        <dbReference type="ARBA" id="ARBA00022490"/>
    </source>
</evidence>
<dbReference type="CDD" id="cd07435">
    <property type="entry name" value="PHP_PolIIIA_POLC"/>
    <property type="match status" value="1"/>
</dbReference>
<dbReference type="Gene3D" id="3.20.20.140">
    <property type="entry name" value="Metal-dependent hydrolases"/>
    <property type="match status" value="2"/>
</dbReference>
<dbReference type="SMART" id="SM00479">
    <property type="entry name" value="EXOIII"/>
    <property type="match status" value="1"/>
</dbReference>
<dbReference type="InterPro" id="IPR004365">
    <property type="entry name" value="NA-bd_OB_tRNA"/>
</dbReference>
<keyword evidence="11" id="KW-0808">Transferase</keyword>
<evidence type="ECO:0000256" key="8">
    <source>
        <dbReference type="SAM" id="MobiDB-lite"/>
    </source>
</evidence>
<evidence type="ECO:0000256" key="6">
    <source>
        <dbReference type="ARBA" id="ARBA00022839"/>
    </source>
</evidence>
<dbReference type="CDD" id="cd06127">
    <property type="entry name" value="DEDDh"/>
    <property type="match status" value="1"/>
</dbReference>
<evidence type="ECO:0000259" key="9">
    <source>
        <dbReference type="SMART" id="SM00479"/>
    </source>
</evidence>
<keyword evidence="6" id="KW-0269">Exonuclease</keyword>
<dbReference type="InterPro" id="IPR006308">
    <property type="entry name" value="Pol_III_a_PolC-type_gram_pos"/>
</dbReference>
<feature type="region of interest" description="Disordered" evidence="8">
    <location>
        <begin position="83"/>
        <end position="127"/>
    </location>
</feature>
<evidence type="ECO:0000256" key="5">
    <source>
        <dbReference type="ARBA" id="ARBA00022801"/>
    </source>
</evidence>
<dbReference type="Proteomes" id="UP000823882">
    <property type="component" value="Unassembled WGS sequence"/>
</dbReference>
<dbReference type="Pfam" id="PF02811">
    <property type="entry name" value="PHP"/>
    <property type="match status" value="1"/>
</dbReference>
<keyword evidence="4" id="KW-0540">Nuclease</keyword>
<protein>
    <submittedName>
        <fullName evidence="11">PolC-type DNA polymerase III</fullName>
        <ecNumber evidence="11">2.7.7.7</ecNumber>
    </submittedName>
</protein>
<keyword evidence="5" id="KW-0378">Hydrolase</keyword>
<evidence type="ECO:0000313" key="12">
    <source>
        <dbReference type="Proteomes" id="UP000823882"/>
    </source>
</evidence>
<accession>A0A9D2SYW9</accession>
<name>A0A9D2SYW9_9FIRM</name>
<evidence type="ECO:0000256" key="1">
    <source>
        <dbReference type="ARBA" id="ARBA00003452"/>
    </source>
</evidence>
<comment type="subcellular location">
    <subcellularLocation>
        <location evidence="2">Cytoplasm</location>
    </subcellularLocation>
</comment>
<dbReference type="GO" id="GO:0005737">
    <property type="term" value="C:cytoplasm"/>
    <property type="evidence" value="ECO:0007669"/>
    <property type="project" value="UniProtKB-SubCell"/>
</dbReference>
<organism evidence="11 12">
    <name type="scientific">Candidatus Intestinimonas pullistercoris</name>
    <dbReference type="NCBI Taxonomy" id="2838623"/>
    <lineage>
        <taxon>Bacteria</taxon>
        <taxon>Bacillati</taxon>
        <taxon>Bacillota</taxon>
        <taxon>Clostridia</taxon>
        <taxon>Eubacteriales</taxon>
        <taxon>Intestinimonas</taxon>
    </lineage>
</organism>
<dbReference type="InterPro" id="IPR011708">
    <property type="entry name" value="DNA_pol3_alpha_NTPase_dom"/>
</dbReference>
<proteinExistence type="inferred from homology"/>
<dbReference type="EC" id="2.7.7.7" evidence="11"/>
<dbReference type="Gene3D" id="2.40.50.140">
    <property type="entry name" value="Nucleic acid-binding proteins"/>
    <property type="match status" value="1"/>
</dbReference>
<dbReference type="InterPro" id="IPR006054">
    <property type="entry name" value="DnaQ"/>
</dbReference>
<dbReference type="PANTHER" id="PTHR32294">
    <property type="entry name" value="DNA POLYMERASE III SUBUNIT ALPHA"/>
    <property type="match status" value="1"/>
</dbReference>
<sequence>MPEQQKIPFLSLFSAWTPGRELQPLLTGLEVRSAVIQRSARAVLAEVEGPVPPDGALLSRLERELTAAYGLRRMELRFCAPLPQEPAPEHTAPEPPEMPEDLPPMPTEADMPPEPEGPPPVLEEAPPAEDPMEVFRRTERIRQEALKQIKPAAPAEKKEKGGGSRLLFGKIMKKFPQIAMKDLTLDSEMVTVEGEVFATDHVEMKKRGAWMVRFDITDRTNSIRVAKFLVGDEGKQLAGALKEGSHLIVQGRVSPYQGELQIEPTGIAQGKPPEPRKDTAEGPKRVELHLHTKMSSMDAVTDIKEVIQRAASWGHPAIAITDHGVCHDFPTAYSAAKKAGIQMIFGVEAYFVNDVDDMPAVRGDLDADFHGEYVCFDLETTGLDARKDVITEIGAVVYRDGKVTDEVFSTFVDPERPIPYEVSQLTGITDDMVKGAPSQAEAIRQFLDFVKGRPLAAHNAGFDVGFIAEGCRRMGIPLEVTAVDTLPLAQALLPNLAKHKLDIVAGHLGLPAFNHHRATDDASTVAYMLVPFFKRLEEEHGIYSLGPINRWVAAQNQKRKGKRRARHLIVLARNQTGLRNLYKLVSKAHLEHFQRKQYPVMPKSLIDANREGLLMGSACEAGELFQAVVRHSSWAELKRIASWYDYLEIQPLSNNAYMLRPDKSGRTIARDEEELRDFNRTIVELAHELGKPVVATGDVHFLDPEDEIYRHILLNTKGFEDADAPNPLYFRTTDEMLREFSYLGEETAREVVVDNTHLIAAWCGDLNPLPNGLFAPKLEDSEGELKRLVWGKAKRLYGEEPPKIVTDRIETELHDILMRHYDVIYMSAQKLVQDSLDHGYLVGSRGSVGSSIVAFMSGITEVNALPPHYRCPNCKHSDFETAKTLGAGCGADMPDAVCPVCGTKYEKDGFNIPFETFLGFGGDKVPDIDLNFSGEYQSSAHRHTFELFGDSHVFRAGTIGTVAEKTAFGYVKKYMEERGKTATRAEMLRLAKGCTGVKRTTGQHPGGMVVIPQDKEIYDFCPV</sequence>
<dbReference type="GO" id="GO:0003677">
    <property type="term" value="F:DNA binding"/>
    <property type="evidence" value="ECO:0007669"/>
    <property type="project" value="InterPro"/>
</dbReference>
<keyword evidence="3" id="KW-0963">Cytoplasm</keyword>
<dbReference type="InterPro" id="IPR012340">
    <property type="entry name" value="NA-bd_OB-fold"/>
</dbReference>
<dbReference type="Pfam" id="PF00929">
    <property type="entry name" value="RNase_T"/>
    <property type="match status" value="1"/>
</dbReference>
<dbReference type="InterPro" id="IPR013520">
    <property type="entry name" value="Ribonucl_H"/>
</dbReference>
<dbReference type="Pfam" id="PF01336">
    <property type="entry name" value="tRNA_anti-codon"/>
    <property type="match status" value="1"/>
</dbReference>
<dbReference type="SUPFAM" id="SSF50249">
    <property type="entry name" value="Nucleic acid-binding proteins"/>
    <property type="match status" value="1"/>
</dbReference>
<dbReference type="SMART" id="SM00481">
    <property type="entry name" value="POLIIIAc"/>
    <property type="match status" value="1"/>
</dbReference>
<evidence type="ECO:0000256" key="4">
    <source>
        <dbReference type="ARBA" id="ARBA00022722"/>
    </source>
</evidence>
<dbReference type="InterPro" id="IPR036397">
    <property type="entry name" value="RNaseH_sf"/>
</dbReference>
<dbReference type="Gene3D" id="3.30.420.10">
    <property type="entry name" value="Ribonuclease H-like superfamily/Ribonuclease H"/>
    <property type="match status" value="1"/>
</dbReference>
<dbReference type="AlphaFoldDB" id="A0A9D2SYW9"/>
<dbReference type="PANTHER" id="PTHR32294:SF5">
    <property type="entry name" value="DNA POLYMERASE III POLC-TYPE"/>
    <property type="match status" value="1"/>
</dbReference>
<evidence type="ECO:0000313" key="11">
    <source>
        <dbReference type="EMBL" id="HJC40197.1"/>
    </source>
</evidence>
<dbReference type="SUPFAM" id="SSF53098">
    <property type="entry name" value="Ribonuclease H-like"/>
    <property type="match status" value="1"/>
</dbReference>
<dbReference type="InterPro" id="IPR003141">
    <property type="entry name" value="Pol/His_phosphatase_N"/>
</dbReference>
<dbReference type="Gene3D" id="6.10.50.10">
    <property type="match status" value="1"/>
</dbReference>
<dbReference type="NCBIfam" id="TIGR00573">
    <property type="entry name" value="dnaq"/>
    <property type="match status" value="1"/>
</dbReference>
<dbReference type="EMBL" id="DWWJ01000025">
    <property type="protein sequence ID" value="HJC40197.1"/>
    <property type="molecule type" value="Genomic_DNA"/>
</dbReference>
<dbReference type="GO" id="GO:0006260">
    <property type="term" value="P:DNA replication"/>
    <property type="evidence" value="ECO:0007669"/>
    <property type="project" value="InterPro"/>
</dbReference>
<gene>
    <name evidence="11" type="ORF">H9701_01405</name>
</gene>
<evidence type="ECO:0000256" key="2">
    <source>
        <dbReference type="ARBA" id="ARBA00004496"/>
    </source>
</evidence>
<dbReference type="FunFam" id="3.30.420.10:FF:000045">
    <property type="entry name" value="3'-5' exonuclease DinG"/>
    <property type="match status" value="1"/>
</dbReference>
<dbReference type="InterPro" id="IPR004013">
    <property type="entry name" value="PHP_dom"/>
</dbReference>
<dbReference type="NCBIfam" id="NF001688">
    <property type="entry name" value="PRK00448.1"/>
    <property type="match status" value="1"/>
</dbReference>
<feature type="non-terminal residue" evidence="11">
    <location>
        <position position="1023"/>
    </location>
</feature>
<feature type="compositionally biased region" description="Pro residues" evidence="8">
    <location>
        <begin position="93"/>
        <end position="121"/>
    </location>
</feature>
<feature type="compositionally biased region" description="Basic and acidic residues" evidence="8">
    <location>
        <begin position="273"/>
        <end position="282"/>
    </location>
</feature>
<feature type="region of interest" description="Disordered" evidence="8">
    <location>
        <begin position="263"/>
        <end position="282"/>
    </location>
</feature>
<dbReference type="GO" id="GO:0008408">
    <property type="term" value="F:3'-5' exonuclease activity"/>
    <property type="evidence" value="ECO:0007669"/>
    <property type="project" value="InterPro"/>
</dbReference>
<feature type="domain" description="Exonuclease" evidence="9">
    <location>
        <begin position="372"/>
        <end position="538"/>
    </location>
</feature>
<comment type="function">
    <text evidence="1">Required for replicative DNA synthesis. This DNA polymerase also exhibits 3' to 5' exonuclease activity.</text>
</comment>
<reference evidence="11" key="2">
    <citation type="submission" date="2021-04" db="EMBL/GenBank/DDBJ databases">
        <authorList>
            <person name="Gilroy R."/>
        </authorList>
    </citation>
    <scope>NUCLEOTIDE SEQUENCE</scope>
    <source>
        <strain evidence="11">CHK186-1790</strain>
    </source>
</reference>
<dbReference type="HAMAP" id="MF_00356">
    <property type="entry name" value="DNApol_PolC"/>
    <property type="match status" value="1"/>
</dbReference>
<dbReference type="GO" id="GO:0003887">
    <property type="term" value="F:DNA-directed DNA polymerase activity"/>
    <property type="evidence" value="ECO:0007669"/>
    <property type="project" value="UniProtKB-EC"/>
</dbReference>